<proteinExistence type="predicted"/>
<dbReference type="PANTHER" id="PTHR43857:SF1">
    <property type="entry name" value="YJGH FAMILY PROTEIN"/>
    <property type="match status" value="1"/>
</dbReference>
<dbReference type="OrthoDB" id="686384at2759"/>
<dbReference type="EMBL" id="JAEVFJ010000049">
    <property type="protein sequence ID" value="KAH8082796.1"/>
    <property type="molecule type" value="Genomic_DNA"/>
</dbReference>
<dbReference type="InterPro" id="IPR006175">
    <property type="entry name" value="YjgF/YER057c/UK114"/>
</dbReference>
<sequence length="133" mass="14715">MESQGQTLRYRTANPYEQSLGYSRAIRRGNYIFVSGTTALDPNTGIITPGSSAYDQAVTTFAQICTAVEALGGRREDVMRVRMYVTEHEDFEDVARAYRETFGDHKPALTGLVGIRFVSPDMKVEIEADAVVA</sequence>
<dbReference type="PANTHER" id="PTHR43857">
    <property type="entry name" value="BLR7761 PROTEIN"/>
    <property type="match status" value="1"/>
</dbReference>
<accession>A0A8K0UES0</accession>
<protein>
    <submittedName>
        <fullName evidence="1">YjgF-like protein</fullName>
    </submittedName>
</protein>
<gene>
    <name evidence="1" type="ORF">BXZ70DRAFT_583158</name>
</gene>
<name>A0A8K0UES0_9AGAR</name>
<dbReference type="InterPro" id="IPR035959">
    <property type="entry name" value="RutC-like_sf"/>
</dbReference>
<dbReference type="AlphaFoldDB" id="A0A8K0UES0"/>
<dbReference type="Gene3D" id="3.30.1330.40">
    <property type="entry name" value="RutC-like"/>
    <property type="match status" value="1"/>
</dbReference>
<dbReference type="Proteomes" id="UP000813824">
    <property type="component" value="Unassembled WGS sequence"/>
</dbReference>
<dbReference type="CDD" id="cd06154">
    <property type="entry name" value="YjgF_YER057c_UK114_like_6"/>
    <property type="match status" value="1"/>
</dbReference>
<dbReference type="SUPFAM" id="SSF55298">
    <property type="entry name" value="YjgF-like"/>
    <property type="match status" value="1"/>
</dbReference>
<organism evidence="1 2">
    <name type="scientific">Cristinia sonorae</name>
    <dbReference type="NCBI Taxonomy" id="1940300"/>
    <lineage>
        <taxon>Eukaryota</taxon>
        <taxon>Fungi</taxon>
        <taxon>Dikarya</taxon>
        <taxon>Basidiomycota</taxon>
        <taxon>Agaricomycotina</taxon>
        <taxon>Agaricomycetes</taxon>
        <taxon>Agaricomycetidae</taxon>
        <taxon>Agaricales</taxon>
        <taxon>Pleurotineae</taxon>
        <taxon>Stephanosporaceae</taxon>
        <taxon>Cristinia</taxon>
    </lineage>
</organism>
<dbReference type="Pfam" id="PF01042">
    <property type="entry name" value="Ribonuc_L-PSP"/>
    <property type="match status" value="1"/>
</dbReference>
<evidence type="ECO:0000313" key="1">
    <source>
        <dbReference type="EMBL" id="KAH8082796.1"/>
    </source>
</evidence>
<evidence type="ECO:0000313" key="2">
    <source>
        <dbReference type="Proteomes" id="UP000813824"/>
    </source>
</evidence>
<comment type="caution">
    <text evidence="1">The sequence shown here is derived from an EMBL/GenBank/DDBJ whole genome shotgun (WGS) entry which is preliminary data.</text>
</comment>
<reference evidence="1" key="1">
    <citation type="journal article" date="2021" name="New Phytol.">
        <title>Evolutionary innovations through gain and loss of genes in the ectomycorrhizal Boletales.</title>
        <authorList>
            <person name="Wu G."/>
            <person name="Miyauchi S."/>
            <person name="Morin E."/>
            <person name="Kuo A."/>
            <person name="Drula E."/>
            <person name="Varga T."/>
            <person name="Kohler A."/>
            <person name="Feng B."/>
            <person name="Cao Y."/>
            <person name="Lipzen A."/>
            <person name="Daum C."/>
            <person name="Hundley H."/>
            <person name="Pangilinan J."/>
            <person name="Johnson J."/>
            <person name="Barry K."/>
            <person name="LaButti K."/>
            <person name="Ng V."/>
            <person name="Ahrendt S."/>
            <person name="Min B."/>
            <person name="Choi I.G."/>
            <person name="Park H."/>
            <person name="Plett J.M."/>
            <person name="Magnuson J."/>
            <person name="Spatafora J.W."/>
            <person name="Nagy L.G."/>
            <person name="Henrissat B."/>
            <person name="Grigoriev I.V."/>
            <person name="Yang Z.L."/>
            <person name="Xu J."/>
            <person name="Martin F.M."/>
        </authorList>
    </citation>
    <scope>NUCLEOTIDE SEQUENCE</scope>
    <source>
        <strain evidence="1">KKN 215</strain>
    </source>
</reference>
<keyword evidence="2" id="KW-1185">Reference proteome</keyword>